<dbReference type="Pfam" id="PF25989">
    <property type="entry name" value="YknX_C"/>
    <property type="match status" value="1"/>
</dbReference>
<dbReference type="InterPro" id="IPR058792">
    <property type="entry name" value="Beta-barrel_RND_2"/>
</dbReference>
<evidence type="ECO:0000259" key="4">
    <source>
        <dbReference type="Pfam" id="PF25954"/>
    </source>
</evidence>
<evidence type="ECO:0000256" key="1">
    <source>
        <dbReference type="ARBA" id="ARBA00009477"/>
    </source>
</evidence>
<keyword evidence="2" id="KW-0732">Signal</keyword>
<dbReference type="Gene3D" id="2.40.30.170">
    <property type="match status" value="1"/>
</dbReference>
<feature type="domain" description="CusB-like beta-barrel" evidence="4">
    <location>
        <begin position="203"/>
        <end position="280"/>
    </location>
</feature>
<evidence type="ECO:0000256" key="2">
    <source>
        <dbReference type="SAM" id="SignalP"/>
    </source>
</evidence>
<keyword evidence="7" id="KW-1185">Reference proteome</keyword>
<dbReference type="Pfam" id="PF25917">
    <property type="entry name" value="BSH_RND"/>
    <property type="match status" value="1"/>
</dbReference>
<feature type="signal peptide" evidence="2">
    <location>
        <begin position="1"/>
        <end position="31"/>
    </location>
</feature>
<dbReference type="GO" id="GO:0015562">
    <property type="term" value="F:efflux transmembrane transporter activity"/>
    <property type="evidence" value="ECO:0007669"/>
    <property type="project" value="TreeGrafter"/>
</dbReference>
<dbReference type="Gene3D" id="1.10.287.470">
    <property type="entry name" value="Helix hairpin bin"/>
    <property type="match status" value="1"/>
</dbReference>
<feature type="domain" description="Multidrug resistance protein MdtA-like barrel-sandwich hybrid" evidence="3">
    <location>
        <begin position="69"/>
        <end position="192"/>
    </location>
</feature>
<organism evidence="6 7">
    <name type="scientific">Tahibacter aquaticus</name>
    <dbReference type="NCBI Taxonomy" id="520092"/>
    <lineage>
        <taxon>Bacteria</taxon>
        <taxon>Pseudomonadati</taxon>
        <taxon>Pseudomonadota</taxon>
        <taxon>Gammaproteobacteria</taxon>
        <taxon>Lysobacterales</taxon>
        <taxon>Rhodanobacteraceae</taxon>
        <taxon>Tahibacter</taxon>
    </lineage>
</organism>
<protein>
    <submittedName>
        <fullName evidence="6">Membrane fusion protein (Multidrug efflux system)</fullName>
    </submittedName>
</protein>
<dbReference type="GO" id="GO:1990281">
    <property type="term" value="C:efflux pump complex"/>
    <property type="evidence" value="ECO:0007669"/>
    <property type="project" value="TreeGrafter"/>
</dbReference>
<dbReference type="Gene3D" id="2.40.50.100">
    <property type="match status" value="1"/>
</dbReference>
<proteinExistence type="inferred from homology"/>
<dbReference type="Proteomes" id="UP000295293">
    <property type="component" value="Unassembled WGS sequence"/>
</dbReference>
<sequence length="371" mass="39109">MLRTQNPVRHSLSLLALSAAIAIGLSTTAHTQGPPGGEMPPTIVEAARPKVEAVSETLSAVGTLRADEAITVRPELAGRVEAVLFEEGQKVAKGAPLFRLDASLVQADVAEAEANAANSGRELKRAQDLAGRKLIAPADVDTKRAQSKVDEAKLASSRTRLGKTDLRAPFAGTAGLRKVSPGEYVNIGDALVDLVATDTLKLDFSLPEVYLGRFRPGQKIAVSIDAQRDRQDTRPNVFSEGEVYAVAPQVDLATRSVTLRARVPNADGKLFPGQFARVSLVLGSRENALLVPEQALWPQGGKQNVYIIKDGKAELVEVTTGQRKPGLVEIISGIGADDEVISAGQMKIGPGAKVQVQGAKPAAQQPAAPAH</sequence>
<dbReference type="RefSeq" id="WP_166653877.1">
    <property type="nucleotide sequence ID" value="NZ_SNZH01000002.1"/>
</dbReference>
<feature type="domain" description="YknX-like C-terminal permuted SH3-like" evidence="5">
    <location>
        <begin position="289"/>
        <end position="356"/>
    </location>
</feature>
<name>A0A4R6Z7F0_9GAMM</name>
<gene>
    <name evidence="6" type="ORF">DFR29_102381</name>
</gene>
<dbReference type="EMBL" id="SNZH01000002">
    <property type="protein sequence ID" value="TDR47721.1"/>
    <property type="molecule type" value="Genomic_DNA"/>
</dbReference>
<comment type="caution">
    <text evidence="6">The sequence shown here is derived from an EMBL/GenBank/DDBJ whole genome shotgun (WGS) entry which is preliminary data.</text>
</comment>
<feature type="chain" id="PRO_5020745297" evidence="2">
    <location>
        <begin position="32"/>
        <end position="371"/>
    </location>
</feature>
<reference evidence="6 7" key="1">
    <citation type="submission" date="2019-03" db="EMBL/GenBank/DDBJ databases">
        <title>Genomic Encyclopedia of Type Strains, Phase IV (KMG-IV): sequencing the most valuable type-strain genomes for metagenomic binning, comparative biology and taxonomic classification.</title>
        <authorList>
            <person name="Goeker M."/>
        </authorList>
    </citation>
    <scope>NUCLEOTIDE SEQUENCE [LARGE SCALE GENOMIC DNA]</scope>
    <source>
        <strain evidence="6 7">DSM 21667</strain>
    </source>
</reference>
<evidence type="ECO:0000313" key="7">
    <source>
        <dbReference type="Proteomes" id="UP000295293"/>
    </source>
</evidence>
<dbReference type="InterPro" id="IPR058637">
    <property type="entry name" value="YknX-like_C"/>
</dbReference>
<dbReference type="SUPFAM" id="SSF111369">
    <property type="entry name" value="HlyD-like secretion proteins"/>
    <property type="match status" value="1"/>
</dbReference>
<evidence type="ECO:0000313" key="6">
    <source>
        <dbReference type="EMBL" id="TDR47721.1"/>
    </source>
</evidence>
<dbReference type="Gene3D" id="2.40.420.20">
    <property type="match status" value="1"/>
</dbReference>
<dbReference type="PANTHER" id="PTHR30469:SF11">
    <property type="entry name" value="BLL4320 PROTEIN"/>
    <property type="match status" value="1"/>
</dbReference>
<dbReference type="AlphaFoldDB" id="A0A4R6Z7F0"/>
<comment type="similarity">
    <text evidence="1">Belongs to the membrane fusion protein (MFP) (TC 8.A.1) family.</text>
</comment>
<dbReference type="NCBIfam" id="TIGR01730">
    <property type="entry name" value="RND_mfp"/>
    <property type="match status" value="1"/>
</dbReference>
<dbReference type="Pfam" id="PF25954">
    <property type="entry name" value="Beta-barrel_RND_2"/>
    <property type="match status" value="1"/>
</dbReference>
<accession>A0A4R6Z7F0</accession>
<evidence type="ECO:0000259" key="5">
    <source>
        <dbReference type="Pfam" id="PF25989"/>
    </source>
</evidence>
<dbReference type="PANTHER" id="PTHR30469">
    <property type="entry name" value="MULTIDRUG RESISTANCE PROTEIN MDTA"/>
    <property type="match status" value="1"/>
</dbReference>
<dbReference type="InterPro" id="IPR058625">
    <property type="entry name" value="MdtA-like_BSH"/>
</dbReference>
<evidence type="ECO:0000259" key="3">
    <source>
        <dbReference type="Pfam" id="PF25917"/>
    </source>
</evidence>
<dbReference type="InterPro" id="IPR006143">
    <property type="entry name" value="RND_pump_MFP"/>
</dbReference>